<feature type="compositionally biased region" description="Polar residues" evidence="1">
    <location>
        <begin position="29"/>
        <end position="48"/>
    </location>
</feature>
<dbReference type="RefSeq" id="WP_101283891.1">
    <property type="nucleotide sequence ID" value="NZ_CP024199.1"/>
</dbReference>
<dbReference type="Proteomes" id="UP000233458">
    <property type="component" value="Chromosome"/>
</dbReference>
<protein>
    <recommendedName>
        <fullName evidence="4">Flagellar biosynthesis protein FlaG</fullName>
    </recommendedName>
</protein>
<organism evidence="2 3">
    <name type="scientific">Thalassospira marina</name>
    <dbReference type="NCBI Taxonomy" id="2048283"/>
    <lineage>
        <taxon>Bacteria</taxon>
        <taxon>Pseudomonadati</taxon>
        <taxon>Pseudomonadota</taxon>
        <taxon>Alphaproteobacteria</taxon>
        <taxon>Rhodospirillales</taxon>
        <taxon>Thalassospiraceae</taxon>
        <taxon>Thalassospira</taxon>
    </lineage>
</organism>
<dbReference type="SUPFAM" id="SSF160214">
    <property type="entry name" value="FlaG-like"/>
    <property type="match status" value="1"/>
</dbReference>
<feature type="compositionally biased region" description="Polar residues" evidence="1">
    <location>
        <begin position="1"/>
        <end position="20"/>
    </location>
</feature>
<dbReference type="InterPro" id="IPR005186">
    <property type="entry name" value="FlaG"/>
</dbReference>
<evidence type="ECO:0000256" key="1">
    <source>
        <dbReference type="SAM" id="MobiDB-lite"/>
    </source>
</evidence>
<reference evidence="2 3" key="1">
    <citation type="submission" date="2017-10" db="EMBL/GenBank/DDBJ databases">
        <title>Biodiversity and function of Thalassospira species in the particle-attached aromatic-hydrocarbon-degrading consortia from the surface seawater of the China South Sea.</title>
        <authorList>
            <person name="Dong C."/>
            <person name="Liu R."/>
            <person name="Shao Z."/>
        </authorList>
    </citation>
    <scope>NUCLEOTIDE SEQUENCE [LARGE SCALE GENOMIC DNA]</scope>
    <source>
        <strain evidence="2 3">CSC3H3</strain>
    </source>
</reference>
<evidence type="ECO:0000313" key="3">
    <source>
        <dbReference type="Proteomes" id="UP000233458"/>
    </source>
</evidence>
<evidence type="ECO:0000313" key="2">
    <source>
        <dbReference type="EMBL" id="AUG51992.1"/>
    </source>
</evidence>
<dbReference type="EMBL" id="CP024199">
    <property type="protein sequence ID" value="AUG51992.1"/>
    <property type="molecule type" value="Genomic_DNA"/>
</dbReference>
<gene>
    <name evidence="2" type="ORF">CSC3H3_04100</name>
</gene>
<feature type="region of interest" description="Disordered" evidence="1">
    <location>
        <begin position="1"/>
        <end position="48"/>
    </location>
</feature>
<keyword evidence="3" id="KW-1185">Reference proteome</keyword>
<name>A0ABM6Q6C1_9PROT</name>
<dbReference type="InterPro" id="IPR035924">
    <property type="entry name" value="FlaG-like_sf"/>
</dbReference>
<evidence type="ECO:0008006" key="4">
    <source>
        <dbReference type="Google" id="ProtNLM"/>
    </source>
</evidence>
<dbReference type="Pfam" id="PF03646">
    <property type="entry name" value="FlaG"/>
    <property type="match status" value="1"/>
</dbReference>
<accession>A0ABM6Q6C1</accession>
<sequence>MDITQALSSHHTPASGSNVSGVPAGGSTNGLTSVQTNSSSASTPVSRYQASGDIAPIDATDQLKQAFADLDLPDRPLDNYRIELNFNRDTGRVVAKVTDRSNGEILREIPSKELQNLFSQIRDYLGTFVNEEA</sequence>
<dbReference type="Gene3D" id="3.30.160.170">
    <property type="entry name" value="FlaG-like"/>
    <property type="match status" value="1"/>
</dbReference>
<proteinExistence type="predicted"/>